<keyword evidence="5" id="KW-0472">Membrane</keyword>
<dbReference type="SMART" id="SM00457">
    <property type="entry name" value="MACPF"/>
    <property type="match status" value="2"/>
</dbReference>
<comment type="subcellular location">
    <subcellularLocation>
        <location evidence="1">Membrane</location>
    </subcellularLocation>
    <subcellularLocation>
        <location evidence="2">Secreted</location>
    </subcellularLocation>
</comment>
<organism evidence="9 10">
    <name type="scientific">Cafeteria roenbergensis</name>
    <name type="common">Marine flagellate</name>
    <dbReference type="NCBI Taxonomy" id="33653"/>
    <lineage>
        <taxon>Eukaryota</taxon>
        <taxon>Sar</taxon>
        <taxon>Stramenopiles</taxon>
        <taxon>Bigyra</taxon>
        <taxon>Opalozoa</taxon>
        <taxon>Bicosoecida</taxon>
        <taxon>Cafeteriaceae</taxon>
        <taxon>Cafeteria</taxon>
    </lineage>
</organism>
<dbReference type="GO" id="GO:0006956">
    <property type="term" value="P:complement activation"/>
    <property type="evidence" value="ECO:0007669"/>
    <property type="project" value="TreeGrafter"/>
</dbReference>
<keyword evidence="3" id="KW-0964">Secreted</keyword>
<keyword evidence="6" id="KW-1015">Disulfide bond</keyword>
<comment type="caution">
    <text evidence="9">The sequence shown here is derived from an EMBL/GenBank/DDBJ whole genome shotgun (WGS) entry which is preliminary data.</text>
</comment>
<evidence type="ECO:0000256" key="5">
    <source>
        <dbReference type="ARBA" id="ARBA00023136"/>
    </source>
</evidence>
<dbReference type="GO" id="GO:0005579">
    <property type="term" value="C:membrane attack complex"/>
    <property type="evidence" value="ECO:0007669"/>
    <property type="project" value="TreeGrafter"/>
</dbReference>
<dbReference type="Proteomes" id="UP000325113">
    <property type="component" value="Unassembled WGS sequence"/>
</dbReference>
<dbReference type="Pfam" id="PF01823">
    <property type="entry name" value="MACPF"/>
    <property type="match status" value="2"/>
</dbReference>
<feature type="signal peptide" evidence="7">
    <location>
        <begin position="1"/>
        <end position="18"/>
    </location>
</feature>
<evidence type="ECO:0000259" key="8">
    <source>
        <dbReference type="PROSITE" id="PS51412"/>
    </source>
</evidence>
<gene>
    <name evidence="9" type="ORF">FNF31_03815</name>
</gene>
<sequence>MKTLVLALVAAGAMASAALENPERISQSGNDPAVLVYPTLPGLMTAQGYSGGVLGSGYDPLLGEVRQAIIPPSYTHYGGSTNVFMDPITEQLFKYPDSIIVAADSETTSVTSATMFNSYSDYLSYSMDSSSSSGFFLIGAYARNSVHAYMHEKLETQQSVTAIAGQAQSTYLATMRWAPPLMRIYLQRDYSTLPIAQDQAKLPASRSTAAEKAAYQAFIDRYGTHYMDTALFGGHMHLIYSMNSSVVKETNATFAEHTSMFAFSLGFASIAFGHGGAHAKESISQLAKSNSELAFVGFGGSQTLLQAGLYSAWRGTIAESAAPINGTYTEIAELIIDDGKRANMEAAIKEYLDPKGPPTVNQPFGLAPVMCGTSPGSANASIDSIPTGPSVLGGEAPPAEPERQRRYDEAMAEGRAGLQRRATEPFSHRPAKTPLAGHRVTIQTKAGPMNVTFSQRGPALRSGPLEGFLKDAPPATLRLREDSLSGGFVLPVPGPDLGVGFGYDPVTGTVRAPVVAANAHLANNTFYDPSTKITWSIPDHWTFSSTPFSCAEEVTHSFSNTTMVAEFNAKMTMFGIGFGFAGFSIGAFFTSEQENVNAELNAFADGYYGITRSVGMYRLAAGPSVSGDTMLRGDFVSAFNQLPTSASDPTYHNAYTQFLSTYGTHYVHQADLGGSCSLSITYNQSALMSYSESYKHHQFGIMIGFMFAGIGINADFSISKATFNEKIDQAFSAASEFHIDCVGGDPSKLGSLDYLGWLMSIGFHPTLVPDTTHLRPLYELVSFDSTRQALLQTASQAYLDSVGLKK</sequence>
<dbReference type="PROSITE" id="PS51412">
    <property type="entry name" value="MACPF_2"/>
    <property type="match status" value="2"/>
</dbReference>
<evidence type="ECO:0000313" key="9">
    <source>
        <dbReference type="EMBL" id="KAA0161355.1"/>
    </source>
</evidence>
<accession>A0A5A8D7Y6</accession>
<evidence type="ECO:0000256" key="4">
    <source>
        <dbReference type="ARBA" id="ARBA00022852"/>
    </source>
</evidence>
<evidence type="ECO:0000256" key="2">
    <source>
        <dbReference type="ARBA" id="ARBA00004613"/>
    </source>
</evidence>
<evidence type="ECO:0000313" key="10">
    <source>
        <dbReference type="Proteomes" id="UP000325113"/>
    </source>
</evidence>
<keyword evidence="4" id="KW-0204">Cytolysis</keyword>
<keyword evidence="7" id="KW-0732">Signal</keyword>
<reference evidence="9 10" key="1">
    <citation type="submission" date="2019-07" db="EMBL/GenBank/DDBJ databases">
        <title>Genomes of Cafeteria roenbergensis.</title>
        <authorList>
            <person name="Fischer M.G."/>
            <person name="Hackl T."/>
            <person name="Roman M."/>
        </authorList>
    </citation>
    <scope>NUCLEOTIDE SEQUENCE [LARGE SCALE GENOMIC DNA]</scope>
    <source>
        <strain evidence="9 10">Cflag</strain>
    </source>
</reference>
<dbReference type="PROSITE" id="PS00279">
    <property type="entry name" value="MACPF_1"/>
    <property type="match status" value="2"/>
</dbReference>
<evidence type="ECO:0000256" key="6">
    <source>
        <dbReference type="ARBA" id="ARBA00023157"/>
    </source>
</evidence>
<evidence type="ECO:0000256" key="7">
    <source>
        <dbReference type="SAM" id="SignalP"/>
    </source>
</evidence>
<dbReference type="GO" id="GO:0031640">
    <property type="term" value="P:killing of cells of another organism"/>
    <property type="evidence" value="ECO:0007669"/>
    <property type="project" value="UniProtKB-KW"/>
</dbReference>
<feature type="domain" description="MACPF" evidence="8">
    <location>
        <begin position="481"/>
        <end position="806"/>
    </location>
</feature>
<evidence type="ECO:0000256" key="3">
    <source>
        <dbReference type="ARBA" id="ARBA00022525"/>
    </source>
</evidence>
<feature type="chain" id="PRO_5022876590" description="MACPF domain-containing protein" evidence="7">
    <location>
        <begin position="19"/>
        <end position="806"/>
    </location>
</feature>
<dbReference type="AlphaFoldDB" id="A0A5A8D7Y6"/>
<dbReference type="InterPro" id="IPR020863">
    <property type="entry name" value="MACPF_CS"/>
</dbReference>
<name>A0A5A8D7Y6_CAFRO</name>
<dbReference type="PANTHER" id="PTHR45742:SF8">
    <property type="entry name" value="FLOCCULATION PROTEIN FLO11"/>
    <property type="match status" value="1"/>
</dbReference>
<dbReference type="InterPro" id="IPR020864">
    <property type="entry name" value="MACPF"/>
</dbReference>
<proteinExistence type="predicted"/>
<dbReference type="PANTHER" id="PTHR45742">
    <property type="entry name" value="COMPLEMENT COMPONENT C6"/>
    <property type="match status" value="1"/>
</dbReference>
<feature type="domain" description="MACPF" evidence="8">
    <location>
        <begin position="36"/>
        <end position="367"/>
    </location>
</feature>
<evidence type="ECO:0000256" key="1">
    <source>
        <dbReference type="ARBA" id="ARBA00004370"/>
    </source>
</evidence>
<dbReference type="GO" id="GO:0005576">
    <property type="term" value="C:extracellular region"/>
    <property type="evidence" value="ECO:0007669"/>
    <property type="project" value="UniProtKB-SubCell"/>
</dbReference>
<dbReference type="EMBL" id="VLTM01000036">
    <property type="protein sequence ID" value="KAA0161355.1"/>
    <property type="molecule type" value="Genomic_DNA"/>
</dbReference>
<protein>
    <recommendedName>
        <fullName evidence="8">MACPF domain-containing protein</fullName>
    </recommendedName>
</protein>